<dbReference type="InterPro" id="IPR056196">
    <property type="entry name" value="Mmc1_C"/>
</dbReference>
<keyword evidence="4" id="KW-1185">Reference proteome</keyword>
<protein>
    <recommendedName>
        <fullName evidence="2">Mmc1 C-terminal domain-containing protein</fullName>
    </recommendedName>
</protein>
<dbReference type="OrthoDB" id="5593063at2759"/>
<dbReference type="PANTHER" id="PTHR38644">
    <property type="entry name" value="EXPRESSED PROTEIN"/>
    <property type="match status" value="1"/>
</dbReference>
<dbReference type="AlphaFoldDB" id="A0A8H6R9C0"/>
<dbReference type="EMBL" id="JABCIY010000241">
    <property type="protein sequence ID" value="KAF7186971.1"/>
    <property type="molecule type" value="Genomic_DNA"/>
</dbReference>
<keyword evidence="1" id="KW-0472">Membrane</keyword>
<name>A0A8H6R9C0_9PEZI</name>
<feature type="domain" description="Mmc1 C-terminal" evidence="2">
    <location>
        <begin position="405"/>
        <end position="647"/>
    </location>
</feature>
<proteinExistence type="predicted"/>
<dbReference type="Pfam" id="PF23868">
    <property type="entry name" value="Mmc1_C"/>
    <property type="match status" value="1"/>
</dbReference>
<comment type="caution">
    <text evidence="3">The sequence shown here is derived from an EMBL/GenBank/DDBJ whole genome shotgun (WGS) entry which is preliminary data.</text>
</comment>
<sequence>MPSRAALSLRAARVLQSEPYVCPSCLINRQASFRRKDHITTAKQSNGSFYSIEPARRARAPRTKHTESRRYVSNGSLASTTAINAPTNTPNDLRELYQQLLLLQDKASSYVDLSRLQLAIRSLEAADPVIRVAFLGLGSSGAKAARKLARVLLADALSDEEAWEKELVDIDDGRSVLIKYGETLQDSGVQSTSNPLVRELLIPSPMLKRWNAEILVTGMNTSGLSGTGENANELEDSMIVPSLTIPNAGRVGFVRYPVHRAVVVAEGVTGAVEFGRLPASLTSGTQISAALSLPLRQDRPPQTEVDGHEIDVALAEHALALFRTNKANGAIFSSEWQTSRVGNVGSWIAASGMTEQASSLKPAVKALLRSILSRAELSIANASSAAETSSTSLTVPDAKRHTLVSAISSWSEEAHRDLQMNLSAALLSPTWRRTTWWRLFYRIDEVSISASDVLRRGWLAEAEQNLAFLSGRVLEAGLASVEELKGAATAAEVEKGSVKGLLDEETLDEVEKWKARQDKDAPSQKIETVAELMQVPPLLSKIRENTGLNAFFDPPWPQTIQFSRQQMLHQLVPAMHLKAQKLMLASLSTIGGTGALGAWLWVASGGVALYEGGAIAALGLVWALRRLQKKWTKERGDFVETAREDARRVLRDVESRLGALAREGGRVVIREEDKREWQEAGQAVQDVQKALDGVTSR</sequence>
<dbReference type="Pfam" id="PF23867">
    <property type="entry name" value="Mmc1_N"/>
    <property type="match status" value="1"/>
</dbReference>
<keyword evidence="1" id="KW-1133">Transmembrane helix</keyword>
<dbReference type="PANTHER" id="PTHR38644:SF1">
    <property type="entry name" value="EXPRESSED PROTEIN"/>
    <property type="match status" value="1"/>
</dbReference>
<organism evidence="3 4">
    <name type="scientific">Pseudocercospora fuligena</name>
    <dbReference type="NCBI Taxonomy" id="685502"/>
    <lineage>
        <taxon>Eukaryota</taxon>
        <taxon>Fungi</taxon>
        <taxon>Dikarya</taxon>
        <taxon>Ascomycota</taxon>
        <taxon>Pezizomycotina</taxon>
        <taxon>Dothideomycetes</taxon>
        <taxon>Dothideomycetidae</taxon>
        <taxon>Mycosphaerellales</taxon>
        <taxon>Mycosphaerellaceae</taxon>
        <taxon>Pseudocercospora</taxon>
    </lineage>
</organism>
<evidence type="ECO:0000313" key="4">
    <source>
        <dbReference type="Proteomes" id="UP000660729"/>
    </source>
</evidence>
<evidence type="ECO:0000259" key="2">
    <source>
        <dbReference type="Pfam" id="PF23868"/>
    </source>
</evidence>
<feature type="transmembrane region" description="Helical" evidence="1">
    <location>
        <begin position="607"/>
        <end position="625"/>
    </location>
</feature>
<keyword evidence="1" id="KW-0812">Transmembrane</keyword>
<gene>
    <name evidence="3" type="ORF">HII31_11580</name>
</gene>
<evidence type="ECO:0000313" key="3">
    <source>
        <dbReference type="EMBL" id="KAF7186971.1"/>
    </source>
</evidence>
<reference evidence="3" key="1">
    <citation type="submission" date="2020-04" db="EMBL/GenBank/DDBJ databases">
        <title>Draft genome resource of the tomato pathogen Pseudocercospora fuligena.</title>
        <authorList>
            <person name="Zaccaron A."/>
        </authorList>
    </citation>
    <scope>NUCLEOTIDE SEQUENCE</scope>
    <source>
        <strain evidence="3">PF001</strain>
    </source>
</reference>
<evidence type="ECO:0000256" key="1">
    <source>
        <dbReference type="SAM" id="Phobius"/>
    </source>
</evidence>
<dbReference type="Proteomes" id="UP000660729">
    <property type="component" value="Unassembled WGS sequence"/>
</dbReference>
<accession>A0A8H6R9C0</accession>